<keyword evidence="2" id="KW-1185">Reference proteome</keyword>
<dbReference type="Proteomes" id="UP001057452">
    <property type="component" value="Chromosome 6"/>
</dbReference>
<accession>A0ACB9XFZ8</accession>
<organism evidence="1 2">
    <name type="scientific">Chaenocephalus aceratus</name>
    <name type="common">Blackfin icefish</name>
    <name type="synonym">Chaenichthys aceratus</name>
    <dbReference type="NCBI Taxonomy" id="36190"/>
    <lineage>
        <taxon>Eukaryota</taxon>
        <taxon>Metazoa</taxon>
        <taxon>Chordata</taxon>
        <taxon>Craniata</taxon>
        <taxon>Vertebrata</taxon>
        <taxon>Euteleostomi</taxon>
        <taxon>Actinopterygii</taxon>
        <taxon>Neopterygii</taxon>
        <taxon>Teleostei</taxon>
        <taxon>Neoteleostei</taxon>
        <taxon>Acanthomorphata</taxon>
        <taxon>Eupercaria</taxon>
        <taxon>Perciformes</taxon>
        <taxon>Notothenioidei</taxon>
        <taxon>Channichthyidae</taxon>
        <taxon>Chaenocephalus</taxon>
    </lineage>
</organism>
<reference evidence="1" key="1">
    <citation type="submission" date="2022-05" db="EMBL/GenBank/DDBJ databases">
        <title>Chromosome-level genome of Chaenocephalus aceratus.</title>
        <authorList>
            <person name="Park H."/>
        </authorList>
    </citation>
    <scope>NUCLEOTIDE SEQUENCE</scope>
    <source>
        <strain evidence="1">KU_202001</strain>
    </source>
</reference>
<sequence length="460" mass="51497">LGRTETAVNNLNPVFGVKFQVDYHFEEIQKLRFALFDEDKCATQLYEHDFLGEFICTLGVITAQELSDNRIITLTLSGRKLDKKDFFGKSDPYLEFHKQGEDGTWMLVHRTENTLDPSWKPFTVPLISLCNGDVDRNIKVLCYDYDNDGGHDFIGEFQTTAAKMSEAQNSVEVEFDCINPKKQKKKKNYKNSGFIIVNSCKITRDYTFLDYILGGCQLMFTVGIDFTASNGNPQEPSSLHYINPLGSNEYLAAILAVGQIIQDYDTDKMFPALGFGAQLAPDWKVSHEFAINFDPTNPFCSGVEGIAQAYSACLPHIRFYGPTNFAPIINHVARFAAQALQQEKAAQYFNLLIITDGVISDMDETRDAIIQASKLPMSIIIIGVGNADFVAMEFLDGDASVLRSSTGEEAVRDIVQFVPFRDFRNAPKETLAKSVLAELPQQVTQYFKQRNVPPANSAPK</sequence>
<name>A0ACB9XFZ8_CHAAC</name>
<proteinExistence type="predicted"/>
<comment type="caution">
    <text evidence="1">The sequence shown here is derived from an EMBL/GenBank/DDBJ whole genome shotgun (WGS) entry which is preliminary data.</text>
</comment>
<evidence type="ECO:0000313" key="2">
    <source>
        <dbReference type="Proteomes" id="UP001057452"/>
    </source>
</evidence>
<evidence type="ECO:0000313" key="1">
    <source>
        <dbReference type="EMBL" id="KAI4825507.1"/>
    </source>
</evidence>
<feature type="non-terminal residue" evidence="1">
    <location>
        <position position="1"/>
    </location>
</feature>
<protein>
    <submittedName>
        <fullName evidence="1">Uncharacterized protein</fullName>
    </submittedName>
</protein>
<gene>
    <name evidence="1" type="ORF">KUCAC02_021187</name>
</gene>
<dbReference type="EMBL" id="CM043790">
    <property type="protein sequence ID" value="KAI4825507.1"/>
    <property type="molecule type" value="Genomic_DNA"/>
</dbReference>